<evidence type="ECO:0000313" key="2">
    <source>
        <dbReference type="EMBL" id="AUX23507.1"/>
    </source>
</evidence>
<sequence>MALLARDVFRPALGEARLEGAARPRPRRGVSSLPARARAATGGMALRGGTG</sequence>
<dbReference type="EMBL" id="CP012670">
    <property type="protein sequence ID" value="AUX23507.1"/>
    <property type="molecule type" value="Genomic_DNA"/>
</dbReference>
<evidence type="ECO:0000313" key="3">
    <source>
        <dbReference type="Proteomes" id="UP000295781"/>
    </source>
</evidence>
<protein>
    <submittedName>
        <fullName evidence="2">Uncharacterized protein</fullName>
    </submittedName>
</protein>
<reference evidence="2 3" key="1">
    <citation type="submission" date="2015-09" db="EMBL/GenBank/DDBJ databases">
        <title>Sorangium comparison.</title>
        <authorList>
            <person name="Zaburannyi N."/>
            <person name="Bunk B."/>
            <person name="Overmann J."/>
            <person name="Mueller R."/>
        </authorList>
    </citation>
    <scope>NUCLEOTIDE SEQUENCE [LARGE SCALE GENOMIC DNA]</scope>
    <source>
        <strain evidence="2 3">So ceGT47</strain>
    </source>
</reference>
<evidence type="ECO:0000256" key="1">
    <source>
        <dbReference type="SAM" id="MobiDB-lite"/>
    </source>
</evidence>
<feature type="region of interest" description="Disordered" evidence="1">
    <location>
        <begin position="20"/>
        <end position="51"/>
    </location>
</feature>
<dbReference type="Proteomes" id="UP000295781">
    <property type="component" value="Chromosome"/>
</dbReference>
<accession>A0A4P2Q2H4</accession>
<organism evidence="2 3">
    <name type="scientific">Sorangium cellulosum</name>
    <name type="common">Polyangium cellulosum</name>
    <dbReference type="NCBI Taxonomy" id="56"/>
    <lineage>
        <taxon>Bacteria</taxon>
        <taxon>Pseudomonadati</taxon>
        <taxon>Myxococcota</taxon>
        <taxon>Polyangia</taxon>
        <taxon>Polyangiales</taxon>
        <taxon>Polyangiaceae</taxon>
        <taxon>Sorangium</taxon>
    </lineage>
</organism>
<name>A0A4P2Q2H4_SORCE</name>
<dbReference type="AlphaFoldDB" id="A0A4P2Q2H4"/>
<proteinExistence type="predicted"/>
<gene>
    <name evidence="2" type="ORF">SOCEGT47_040340</name>
</gene>